<evidence type="ECO:0000256" key="1">
    <source>
        <dbReference type="ARBA" id="ARBA00008984"/>
    </source>
</evidence>
<keyword evidence="4" id="KW-1185">Reference proteome</keyword>
<dbReference type="InterPro" id="IPR001455">
    <property type="entry name" value="TusA-like"/>
</dbReference>
<name>A0A916JT47_9BURK</name>
<reference evidence="3" key="1">
    <citation type="submission" date="2021-06" db="EMBL/GenBank/DDBJ databases">
        <authorList>
            <person name="Szabo G."/>
        </authorList>
    </citation>
    <scope>NUCLEOTIDE SEQUENCE</scope>
    <source>
        <strain evidence="3">MYVALT</strain>
    </source>
</reference>
<comment type="similarity">
    <text evidence="1">Belongs to the sulfur carrier protein TusA family.</text>
</comment>
<evidence type="ECO:0000313" key="3">
    <source>
        <dbReference type="EMBL" id="CAG7599004.1"/>
    </source>
</evidence>
<accession>A0A916JT47</accession>
<evidence type="ECO:0000313" key="4">
    <source>
        <dbReference type="Proteomes" id="UP000693996"/>
    </source>
</evidence>
<dbReference type="Pfam" id="PF01206">
    <property type="entry name" value="TusA"/>
    <property type="match status" value="1"/>
</dbReference>
<proteinExistence type="inferred from homology"/>
<dbReference type="Proteomes" id="UP000693996">
    <property type="component" value="Chromosome"/>
</dbReference>
<protein>
    <submittedName>
        <fullName evidence="3">Sulfurtransferase TusA family protein</fullName>
    </submittedName>
</protein>
<evidence type="ECO:0000259" key="2">
    <source>
        <dbReference type="PROSITE" id="PS01148"/>
    </source>
</evidence>
<dbReference type="KEGG" id="vtr:MYVALT_C_00140"/>
<organism evidence="3 4">
    <name type="scientific">Candidatus Vallotiella hemipterorum</name>
    <dbReference type="NCBI Taxonomy" id="1177213"/>
    <lineage>
        <taxon>Bacteria</taxon>
        <taxon>Pseudomonadati</taxon>
        <taxon>Pseudomonadota</taxon>
        <taxon>Betaproteobacteria</taxon>
        <taxon>Burkholderiales</taxon>
        <taxon>Burkholderiaceae</taxon>
        <taxon>Candidatus Vallotiella</taxon>
    </lineage>
</organism>
<dbReference type="EMBL" id="OU343031">
    <property type="protein sequence ID" value="CAG7599004.1"/>
    <property type="molecule type" value="Genomic_DNA"/>
</dbReference>
<feature type="domain" description="UPF0033" evidence="2">
    <location>
        <begin position="10"/>
        <end position="34"/>
    </location>
</feature>
<sequence>MNSMEIYKEVDTRGLTCPLPILRAKKALADMQSGQVLKVLATDPSSHQDFAAFTKQTGNELIAVTACINKTFVFLIRRR</sequence>
<dbReference type="PANTHER" id="PTHR33279">
    <property type="entry name" value="SULFUR CARRIER PROTEIN YEDF-RELATED"/>
    <property type="match status" value="1"/>
</dbReference>
<dbReference type="PANTHER" id="PTHR33279:SF6">
    <property type="entry name" value="SULFUR CARRIER PROTEIN YEDF-RELATED"/>
    <property type="match status" value="1"/>
</dbReference>
<dbReference type="CDD" id="cd00291">
    <property type="entry name" value="SirA_YedF_YeeD"/>
    <property type="match status" value="1"/>
</dbReference>
<gene>
    <name evidence="3" type="ORF">MYVALT_C_00140</name>
</gene>
<dbReference type="PROSITE" id="PS01148">
    <property type="entry name" value="UPF0033"/>
    <property type="match status" value="1"/>
</dbReference>
<dbReference type="AlphaFoldDB" id="A0A916JT47"/>